<evidence type="ECO:0000313" key="15">
    <source>
        <dbReference type="Proteomes" id="UP000033483"/>
    </source>
</evidence>
<keyword evidence="8" id="KW-0804">Transcription</keyword>
<name>A0A0F4ZL13_9PEZI</name>
<sequence length="1555" mass="170807">MTSRTPMGAQQRLPQRAISGSSTFTHSQIASASSFDPDQPEPVLTNNFVPTLLRGGGSSLKTEVLSDSIVIPEPTSESTIGMPATRLRATNPMATSALPDFNTKASPDIVMTDVGSNAQPAAFSLSAVDDGPIPLPKRRSRLYQPLTVPRASSSKQPSSQQPLKKDGRPRPWAPDIPAEAPRFKTGLKPDPMLKADAGMTSVIRVANSGYADFFPWSGNHPEDQMSEAIIRTGYFDRAPTAYSETNTARGTAVSSIRQKTSLNALSTIFASVMGQRRATGQITSSSTFKPPPRVTLTDTRRELWLKDLSNPTSSLRKLSRTIPHGIRGKALLDQCLNKSVPIDRAVWLAKCVGANEIRAFKRKGASGSIVIGGETKWIRDWTIYVEQFVESLVMSVDTVDDWKAKVSYAIRFAASLYSEGLLDRDHYVDWLVQSLESCHQTKLPIWLLITKIYWTDLLNARKNGRRLVNALLLHLTTIYTDIDGDLLSELSTNLVTLIKSILITNPDNFISPSTWLKFKDSLYGYLTADDAACLAAFNVINARNQWLLASKTTQPSGAQDLVRLLDTTMLTPPAEANIQRCWNNANDKPVLAHTLLEWGTSAHRPGFSKVYVAARFLREGARMGIDITAALLDFIDKIPVTASDRKQCLYILVSELVRSGHLSVARYINWLISRGGLTSPDDIDPEGPCMKRLLVELPLNSLDAACIGSRENLLRRVGFRCRDETADVQRALQLVMQCMGMPWNAASASAPAQTTSQMPIPATKLAGPMRKSSRVVQTAVGSAIAQAFEDRFMSSNGPPITVSVFTSARIILEAASDFTKLGAVLRITTKSADPEVLACCADTLNANLFCLAALGESRRIYDLLVESSRSPNLDQGVSPRSFFASMASLSPRVPGQDAVSEQFRLKLRMVDKNVTINPYSPVSDNMTGTLQDADDHEEIERLLANGTAADPRTMDRIFKRTIADLESSFKSQDNDKQRYLALLLARMRIMDSPRFDTRMSEWLRGLMSRSPPIQLNAIVPLIVSLGCTDLLSVIRAANAEFEANQEPHPDSTFVQEVLQLATMKVPTSKLLAPEESYRVYVQQQTLWLKNPKDVILLIRYSLEEYVRIGGSIGMTHKFPLDQKGRWDAVVQQLQSLVIGDAALVASILGSKTKNWAVADLISKLTTRLLLGKDAKQTSIMYDEILAHANEHTLPFCQLKLSVALAAEDAVEPSEGMSQVDLFTKAMDNAIESGHVIWTNALPQHNEDIALKLKAQAQAKFLDIIPSARNSPDDLIRGPKQIQMAETLLSVVDSLSRGRSTRSVGHLSPSLADRLNDLWELLMLERTPDMVIVRQQILTNWLPAMLRFLLMHTSPADSGLGTASAVATPTVAGSAPLRPPASQQLALAADVRPRLVMILAGILLELDEVDQTESALAAVPAQKVFDVAMILMDALPDDARNFCARVILASIENPGLVGPATRSSDVRIRYLLSQPPDMATDSILLGHRDKSLLSANGRNVLLKQAMGQPYNPVMMQTDKLVPFVLRRWEVLNEPTPTMGENDTSLSLTLFDAIKLQ</sequence>
<evidence type="ECO:0000256" key="9">
    <source>
        <dbReference type="ARBA" id="ARBA00023242"/>
    </source>
</evidence>
<dbReference type="InterPro" id="IPR057344">
    <property type="entry name" value="ARM_SRB8"/>
</dbReference>
<keyword evidence="6" id="KW-0805">Transcription regulation</keyword>
<dbReference type="OrthoDB" id="20828at2759"/>
<feature type="compositionally biased region" description="Polar residues" evidence="12">
    <location>
        <begin position="18"/>
        <end position="36"/>
    </location>
</feature>
<keyword evidence="7" id="KW-0010">Activator</keyword>
<protein>
    <recommendedName>
        <fullName evidence="4">Mediator of RNA polymerase II transcription subunit 12</fullName>
    </recommendedName>
    <alternativeName>
        <fullName evidence="11">Mediator complex subunit 12</fullName>
    </alternativeName>
</protein>
<evidence type="ECO:0000256" key="12">
    <source>
        <dbReference type="SAM" id="MobiDB-lite"/>
    </source>
</evidence>
<proteinExistence type="inferred from homology"/>
<comment type="similarity">
    <text evidence="2">Belongs to the Mediator complex subunit 12 family.</text>
</comment>
<dbReference type="PANTHER" id="PTHR46567">
    <property type="entry name" value="MEDIATOR OF RNA POLYMERASE II TRANSCRIPTION SUBUNIT 12"/>
    <property type="match status" value="1"/>
</dbReference>
<dbReference type="GO" id="GO:0003712">
    <property type="term" value="F:transcription coregulator activity"/>
    <property type="evidence" value="ECO:0007669"/>
    <property type="project" value="InterPro"/>
</dbReference>
<comment type="subcellular location">
    <subcellularLocation>
        <location evidence="1">Nucleus</location>
    </subcellularLocation>
</comment>
<evidence type="ECO:0000256" key="2">
    <source>
        <dbReference type="ARBA" id="ARBA00010289"/>
    </source>
</evidence>
<organism evidence="14 15">
    <name type="scientific">Thielaviopsis punctulata</name>
    <dbReference type="NCBI Taxonomy" id="72032"/>
    <lineage>
        <taxon>Eukaryota</taxon>
        <taxon>Fungi</taxon>
        <taxon>Dikarya</taxon>
        <taxon>Ascomycota</taxon>
        <taxon>Pezizomycotina</taxon>
        <taxon>Sordariomycetes</taxon>
        <taxon>Hypocreomycetidae</taxon>
        <taxon>Microascales</taxon>
        <taxon>Ceratocystidaceae</taxon>
        <taxon>Thielaviopsis</taxon>
    </lineage>
</organism>
<dbReference type="SMART" id="SM01281">
    <property type="entry name" value="Med12"/>
    <property type="match status" value="1"/>
</dbReference>
<evidence type="ECO:0000256" key="8">
    <source>
        <dbReference type="ARBA" id="ARBA00023163"/>
    </source>
</evidence>
<evidence type="ECO:0000256" key="6">
    <source>
        <dbReference type="ARBA" id="ARBA00023015"/>
    </source>
</evidence>
<dbReference type="InterPro" id="IPR019035">
    <property type="entry name" value="Mediator_Med12"/>
</dbReference>
<comment type="function">
    <text evidence="10">Component of the SRB8-11 complex. The SRB8-11 complex is a regulatory module of the Mediator complex which is itself involved in regulation of basal and activated RNA polymerase II-dependent transcription. The SRB8-11 complex may be involved in the transcriptional repression of a subset of genes regulated by Mediator. It may inhibit the association of the Mediator complex with RNA polymerase II to form the holoenzyme complex.</text>
</comment>
<evidence type="ECO:0000313" key="14">
    <source>
        <dbReference type="EMBL" id="KKA31207.1"/>
    </source>
</evidence>
<feature type="compositionally biased region" description="Low complexity" evidence="12">
    <location>
        <begin position="152"/>
        <end position="162"/>
    </location>
</feature>
<evidence type="ECO:0000256" key="3">
    <source>
        <dbReference type="ARBA" id="ARBA00011629"/>
    </source>
</evidence>
<feature type="domain" description="Mediator complex subunit Med12" evidence="13">
    <location>
        <begin position="287"/>
        <end position="350"/>
    </location>
</feature>
<gene>
    <name evidence="14" type="ORF">TD95_000824</name>
</gene>
<evidence type="ECO:0000256" key="5">
    <source>
        <dbReference type="ARBA" id="ARBA00022491"/>
    </source>
</evidence>
<dbReference type="PANTHER" id="PTHR46567:SF1">
    <property type="entry name" value="MEDIATOR OF RNA POLYMERASE II TRANSCRIPTION SUBUNIT 12"/>
    <property type="match status" value="1"/>
</dbReference>
<dbReference type="Pfam" id="PF09497">
    <property type="entry name" value="Med12"/>
    <property type="match status" value="1"/>
</dbReference>
<dbReference type="GO" id="GO:0006357">
    <property type="term" value="P:regulation of transcription by RNA polymerase II"/>
    <property type="evidence" value="ECO:0007669"/>
    <property type="project" value="InterPro"/>
</dbReference>
<evidence type="ECO:0000256" key="7">
    <source>
        <dbReference type="ARBA" id="ARBA00023159"/>
    </source>
</evidence>
<dbReference type="EMBL" id="LAEV01000019">
    <property type="protein sequence ID" value="KKA31207.1"/>
    <property type="molecule type" value="Genomic_DNA"/>
</dbReference>
<comment type="caution">
    <text evidence="14">The sequence shown here is derived from an EMBL/GenBank/DDBJ whole genome shotgun (WGS) entry which is preliminary data.</text>
</comment>
<keyword evidence="5" id="KW-0678">Repressor</keyword>
<evidence type="ECO:0000256" key="4">
    <source>
        <dbReference type="ARBA" id="ARBA00019622"/>
    </source>
</evidence>
<keyword evidence="9" id="KW-0539">Nucleus</keyword>
<evidence type="ECO:0000256" key="11">
    <source>
        <dbReference type="ARBA" id="ARBA00032010"/>
    </source>
</evidence>
<comment type="subunit">
    <text evidence="3">Component of the SRB8-11 complex, which itself associates with the Mediator complex.</text>
</comment>
<feature type="region of interest" description="Disordered" evidence="12">
    <location>
        <begin position="1"/>
        <end position="43"/>
    </location>
</feature>
<evidence type="ECO:0000256" key="1">
    <source>
        <dbReference type="ARBA" id="ARBA00004123"/>
    </source>
</evidence>
<feature type="region of interest" description="Disordered" evidence="12">
    <location>
        <begin position="146"/>
        <end position="189"/>
    </location>
</feature>
<dbReference type="Pfam" id="PF25326">
    <property type="entry name" value="ARM_SRB8"/>
    <property type="match status" value="1"/>
</dbReference>
<dbReference type="Proteomes" id="UP000033483">
    <property type="component" value="Unassembled WGS sequence"/>
</dbReference>
<evidence type="ECO:0000256" key="10">
    <source>
        <dbReference type="ARBA" id="ARBA00025661"/>
    </source>
</evidence>
<dbReference type="GO" id="GO:0016592">
    <property type="term" value="C:mediator complex"/>
    <property type="evidence" value="ECO:0007669"/>
    <property type="project" value="InterPro"/>
</dbReference>
<evidence type="ECO:0000259" key="13">
    <source>
        <dbReference type="SMART" id="SM01281"/>
    </source>
</evidence>
<accession>A0A0F4ZL13</accession>
<keyword evidence="15" id="KW-1185">Reference proteome</keyword>
<reference evidence="14 15" key="1">
    <citation type="submission" date="2015-03" db="EMBL/GenBank/DDBJ databases">
        <authorList>
            <person name="Radwan O."/>
            <person name="Al-Naeli F.A."/>
            <person name="Rendon G.A."/>
            <person name="Fields C."/>
        </authorList>
    </citation>
    <scope>NUCLEOTIDE SEQUENCE [LARGE SCALE GENOMIC DNA]</scope>
    <source>
        <strain evidence="14">CR-DP1</strain>
    </source>
</reference>